<gene>
    <name evidence="5" type="ORF">WMO28_10080</name>
</gene>
<dbReference type="SMART" id="SM00342">
    <property type="entry name" value="HTH_ARAC"/>
    <property type="match status" value="1"/>
</dbReference>
<accession>A0ABV1BF79</accession>
<keyword evidence="3" id="KW-0804">Transcription</keyword>
<dbReference type="EMBL" id="JBBMEJ010000011">
    <property type="protein sequence ID" value="MEQ2371283.1"/>
    <property type="molecule type" value="Genomic_DNA"/>
</dbReference>
<evidence type="ECO:0000256" key="1">
    <source>
        <dbReference type="ARBA" id="ARBA00023015"/>
    </source>
</evidence>
<keyword evidence="6" id="KW-1185">Reference proteome</keyword>
<protein>
    <submittedName>
        <fullName evidence="5">AraC family transcriptional regulator</fullName>
    </submittedName>
</protein>
<dbReference type="Gene3D" id="1.10.10.60">
    <property type="entry name" value="Homeodomain-like"/>
    <property type="match status" value="2"/>
</dbReference>
<dbReference type="PANTHER" id="PTHR43280:SF28">
    <property type="entry name" value="HTH-TYPE TRANSCRIPTIONAL ACTIVATOR RHAS"/>
    <property type="match status" value="1"/>
</dbReference>
<keyword evidence="2" id="KW-0238">DNA-binding</keyword>
<dbReference type="InterPro" id="IPR003313">
    <property type="entry name" value="AraC-bd"/>
</dbReference>
<feature type="domain" description="HTH araC/xylS-type" evidence="4">
    <location>
        <begin position="250"/>
        <end position="347"/>
    </location>
</feature>
<keyword evidence="1" id="KW-0805">Transcription regulation</keyword>
<dbReference type="Pfam" id="PF02311">
    <property type="entry name" value="AraC_binding"/>
    <property type="match status" value="1"/>
</dbReference>
<dbReference type="PROSITE" id="PS01124">
    <property type="entry name" value="HTH_ARAC_FAMILY_2"/>
    <property type="match status" value="1"/>
</dbReference>
<proteinExistence type="predicted"/>
<dbReference type="PRINTS" id="PR00032">
    <property type="entry name" value="HTHARAC"/>
</dbReference>
<dbReference type="InterPro" id="IPR020449">
    <property type="entry name" value="Tscrpt_reg_AraC-type_HTH"/>
</dbReference>
<name>A0ABV1BF79_9FIRM</name>
<evidence type="ECO:0000259" key="4">
    <source>
        <dbReference type="PROSITE" id="PS01124"/>
    </source>
</evidence>
<dbReference type="RefSeq" id="WP_178642321.1">
    <property type="nucleotide sequence ID" value="NZ_JBBMEJ010000011.1"/>
</dbReference>
<evidence type="ECO:0000313" key="5">
    <source>
        <dbReference type="EMBL" id="MEQ2371283.1"/>
    </source>
</evidence>
<dbReference type="InterPro" id="IPR037923">
    <property type="entry name" value="HTH-like"/>
</dbReference>
<dbReference type="SUPFAM" id="SSF46689">
    <property type="entry name" value="Homeodomain-like"/>
    <property type="match status" value="1"/>
</dbReference>
<sequence>MQISKSDFHRYLSEYTEDELFYKKIYLLKKEHPETFSEYLRSLDQDYIRSRRLFVPELRQEPWFPYMGENDLFENIPENIIISKHYRYTPEFTHKHDFFEILCVYEGTVSNQIQGIHHTLHSGDICIIPPNTQHSLGIFDDSLAFNIIVRSSTFQSTFFQSLAADSALAKFFSHVLYQKTEGNFLIFHTGDDPRIRSTLEELYMEYMLHARYRAAFLNAQLMMLWAELLRYHENDIESILTSTSGSSTIPEILNYLSQNYRTATLHDTAAHFGYSTSHFSTLIKEGTGRTFLTIIKELKLSQANRALRETTLSISSICELTGYENPEHFMRLFKKTYGVTPGEYRRKHQGK</sequence>
<reference evidence="5 6" key="1">
    <citation type="submission" date="2024-03" db="EMBL/GenBank/DDBJ databases">
        <title>Human intestinal bacterial collection.</title>
        <authorList>
            <person name="Pauvert C."/>
            <person name="Hitch T.C.A."/>
            <person name="Clavel T."/>
        </authorList>
    </citation>
    <scope>NUCLEOTIDE SEQUENCE [LARGE SCALE GENOMIC DNA]</scope>
    <source>
        <strain evidence="5 6">CLA-JM-H16</strain>
    </source>
</reference>
<comment type="caution">
    <text evidence="5">The sequence shown here is derived from an EMBL/GenBank/DDBJ whole genome shotgun (WGS) entry which is preliminary data.</text>
</comment>
<dbReference type="InterPro" id="IPR009057">
    <property type="entry name" value="Homeodomain-like_sf"/>
</dbReference>
<dbReference type="Proteomes" id="UP001473063">
    <property type="component" value="Unassembled WGS sequence"/>
</dbReference>
<evidence type="ECO:0000313" key="6">
    <source>
        <dbReference type="Proteomes" id="UP001473063"/>
    </source>
</evidence>
<dbReference type="InterPro" id="IPR018060">
    <property type="entry name" value="HTH_AraC"/>
</dbReference>
<dbReference type="Pfam" id="PF12833">
    <property type="entry name" value="HTH_18"/>
    <property type="match status" value="1"/>
</dbReference>
<dbReference type="PANTHER" id="PTHR43280">
    <property type="entry name" value="ARAC-FAMILY TRANSCRIPTIONAL REGULATOR"/>
    <property type="match status" value="1"/>
</dbReference>
<dbReference type="Gene3D" id="2.60.120.10">
    <property type="entry name" value="Jelly Rolls"/>
    <property type="match status" value="1"/>
</dbReference>
<organism evidence="5 6">
    <name type="scientific">Blautia aquisgranensis</name>
    <dbReference type="NCBI Taxonomy" id="3133153"/>
    <lineage>
        <taxon>Bacteria</taxon>
        <taxon>Bacillati</taxon>
        <taxon>Bacillota</taxon>
        <taxon>Clostridia</taxon>
        <taxon>Lachnospirales</taxon>
        <taxon>Lachnospiraceae</taxon>
        <taxon>Blautia</taxon>
    </lineage>
</organism>
<dbReference type="SUPFAM" id="SSF51215">
    <property type="entry name" value="Regulatory protein AraC"/>
    <property type="match status" value="1"/>
</dbReference>
<evidence type="ECO:0000256" key="2">
    <source>
        <dbReference type="ARBA" id="ARBA00023125"/>
    </source>
</evidence>
<dbReference type="InterPro" id="IPR014710">
    <property type="entry name" value="RmlC-like_jellyroll"/>
</dbReference>
<evidence type="ECO:0000256" key="3">
    <source>
        <dbReference type="ARBA" id="ARBA00023163"/>
    </source>
</evidence>